<accession>A0A6A6ETU0</accession>
<dbReference type="OrthoDB" id="2342176at2759"/>
<dbReference type="Gene3D" id="2.70.50.70">
    <property type="match status" value="1"/>
</dbReference>
<keyword evidence="2" id="KW-0732">Signal</keyword>
<organism evidence="3 4">
    <name type="scientific">Zopfia rhizophila CBS 207.26</name>
    <dbReference type="NCBI Taxonomy" id="1314779"/>
    <lineage>
        <taxon>Eukaryota</taxon>
        <taxon>Fungi</taxon>
        <taxon>Dikarya</taxon>
        <taxon>Ascomycota</taxon>
        <taxon>Pezizomycotina</taxon>
        <taxon>Dothideomycetes</taxon>
        <taxon>Dothideomycetes incertae sedis</taxon>
        <taxon>Zopfiaceae</taxon>
        <taxon>Zopfia</taxon>
    </lineage>
</organism>
<feature type="signal peptide" evidence="2">
    <location>
        <begin position="1"/>
        <end position="17"/>
    </location>
</feature>
<sequence length="268" mass="28475">MYTKALYLGLLATAAQAHMHMYFPPTLKGDNNPNTKGAADPYLNYPYGCCGQPVPGPCKGHLDLLDTDEGKPVVEWAAGQKANFTLSGKQIKTSTENPEGGTHYGGSCQVGFSTDKGKTFKVATTWQGNCPLRDGTTDPSTQTFDFVVPADIPSGNAVFAWTWVNREKEFNMNCASVTITGGKGGQQQEQQQQQSPKASASAPAAAPSKTQDASEAVAFSSRPDMLLGIDYNGAKCHSAGGQSELKWPNPGPDVIKGDGEYQLTEPSC</sequence>
<proteinExistence type="predicted"/>
<name>A0A6A6ETU0_9PEZI</name>
<dbReference type="EMBL" id="ML994611">
    <property type="protein sequence ID" value="KAF2194701.1"/>
    <property type="molecule type" value="Genomic_DNA"/>
</dbReference>
<feature type="compositionally biased region" description="Low complexity" evidence="1">
    <location>
        <begin position="186"/>
        <end position="209"/>
    </location>
</feature>
<dbReference type="AlphaFoldDB" id="A0A6A6ETU0"/>
<dbReference type="PANTHER" id="PTHR36182:SF1">
    <property type="entry name" value="PROTEIN, PUTATIVE (AFU_ORTHOLOGUE AFUA_6G10930)-RELATED"/>
    <property type="match status" value="1"/>
</dbReference>
<feature type="region of interest" description="Disordered" evidence="1">
    <location>
        <begin position="238"/>
        <end position="268"/>
    </location>
</feature>
<dbReference type="PANTHER" id="PTHR36182">
    <property type="entry name" value="PROTEIN, PUTATIVE (AFU_ORTHOLOGUE AFUA_6G10930)-RELATED"/>
    <property type="match status" value="1"/>
</dbReference>
<gene>
    <name evidence="3" type="ORF">K469DRAFT_547184</name>
</gene>
<dbReference type="Proteomes" id="UP000800200">
    <property type="component" value="Unassembled WGS sequence"/>
</dbReference>
<evidence type="ECO:0000313" key="4">
    <source>
        <dbReference type="Proteomes" id="UP000800200"/>
    </source>
</evidence>
<evidence type="ECO:0008006" key="5">
    <source>
        <dbReference type="Google" id="ProtNLM"/>
    </source>
</evidence>
<feature type="region of interest" description="Disordered" evidence="1">
    <location>
        <begin position="181"/>
        <end position="217"/>
    </location>
</feature>
<evidence type="ECO:0000256" key="1">
    <source>
        <dbReference type="SAM" id="MobiDB-lite"/>
    </source>
</evidence>
<keyword evidence="4" id="KW-1185">Reference proteome</keyword>
<protein>
    <recommendedName>
        <fullName evidence="5">Lytic polysaccharide monooxygenase</fullName>
    </recommendedName>
</protein>
<reference evidence="3" key="1">
    <citation type="journal article" date="2020" name="Stud. Mycol.">
        <title>101 Dothideomycetes genomes: a test case for predicting lifestyles and emergence of pathogens.</title>
        <authorList>
            <person name="Haridas S."/>
            <person name="Albert R."/>
            <person name="Binder M."/>
            <person name="Bloem J."/>
            <person name="Labutti K."/>
            <person name="Salamov A."/>
            <person name="Andreopoulos B."/>
            <person name="Baker S."/>
            <person name="Barry K."/>
            <person name="Bills G."/>
            <person name="Bluhm B."/>
            <person name="Cannon C."/>
            <person name="Castanera R."/>
            <person name="Culley D."/>
            <person name="Daum C."/>
            <person name="Ezra D."/>
            <person name="Gonzalez J."/>
            <person name="Henrissat B."/>
            <person name="Kuo A."/>
            <person name="Liang C."/>
            <person name="Lipzen A."/>
            <person name="Lutzoni F."/>
            <person name="Magnuson J."/>
            <person name="Mondo S."/>
            <person name="Nolan M."/>
            <person name="Ohm R."/>
            <person name="Pangilinan J."/>
            <person name="Park H.-J."/>
            <person name="Ramirez L."/>
            <person name="Alfaro M."/>
            <person name="Sun H."/>
            <person name="Tritt A."/>
            <person name="Yoshinaga Y."/>
            <person name="Zwiers L.-H."/>
            <person name="Turgeon B."/>
            <person name="Goodwin S."/>
            <person name="Spatafora J."/>
            <person name="Crous P."/>
            <person name="Grigoriev I."/>
        </authorList>
    </citation>
    <scope>NUCLEOTIDE SEQUENCE</scope>
    <source>
        <strain evidence="3">CBS 207.26</strain>
    </source>
</reference>
<evidence type="ECO:0000256" key="2">
    <source>
        <dbReference type="SAM" id="SignalP"/>
    </source>
</evidence>
<evidence type="ECO:0000313" key="3">
    <source>
        <dbReference type="EMBL" id="KAF2194701.1"/>
    </source>
</evidence>
<feature type="chain" id="PRO_5025339586" description="Lytic polysaccharide monooxygenase" evidence="2">
    <location>
        <begin position="18"/>
        <end position="268"/>
    </location>
</feature>